<name>A0A4Q1CNG5_9BACT</name>
<dbReference type="GO" id="GO:0004553">
    <property type="term" value="F:hydrolase activity, hydrolyzing O-glycosyl compounds"/>
    <property type="evidence" value="ECO:0007669"/>
    <property type="project" value="InterPro"/>
</dbReference>
<reference evidence="4 5" key="1">
    <citation type="submission" date="2019-01" db="EMBL/GenBank/DDBJ databases">
        <title>Lacibacter sp. strain TTM-7.</title>
        <authorList>
            <person name="Chen W.-M."/>
        </authorList>
    </citation>
    <scope>NUCLEOTIDE SEQUENCE [LARGE SCALE GENOMIC DNA]</scope>
    <source>
        <strain evidence="4 5">TTM-7</strain>
    </source>
</reference>
<dbReference type="Proteomes" id="UP000290204">
    <property type="component" value="Unassembled WGS sequence"/>
</dbReference>
<comment type="caution">
    <text evidence="4">The sequence shown here is derived from an EMBL/GenBank/DDBJ whole genome shotgun (WGS) entry which is preliminary data.</text>
</comment>
<dbReference type="SUPFAM" id="SSF49899">
    <property type="entry name" value="Concanavalin A-like lectins/glucanases"/>
    <property type="match status" value="1"/>
</dbReference>
<keyword evidence="4" id="KW-0378">Hydrolase</keyword>
<dbReference type="AlphaFoldDB" id="A0A4Q1CNG5"/>
<dbReference type="RefSeq" id="WP_129129997.1">
    <property type="nucleotide sequence ID" value="NZ_SDHW01000001.1"/>
</dbReference>
<dbReference type="EMBL" id="SDHW01000001">
    <property type="protein sequence ID" value="RXK62626.1"/>
    <property type="molecule type" value="Genomic_DNA"/>
</dbReference>
<accession>A0A4Q1CNG5</accession>
<evidence type="ECO:0000313" key="4">
    <source>
        <dbReference type="EMBL" id="RXK62626.1"/>
    </source>
</evidence>
<dbReference type="InterPro" id="IPR000757">
    <property type="entry name" value="Beta-glucanase-like"/>
</dbReference>
<dbReference type="Gene3D" id="2.60.120.200">
    <property type="match status" value="1"/>
</dbReference>
<evidence type="ECO:0000256" key="2">
    <source>
        <dbReference type="SAM" id="SignalP"/>
    </source>
</evidence>
<evidence type="ECO:0000313" key="5">
    <source>
        <dbReference type="Proteomes" id="UP000290204"/>
    </source>
</evidence>
<proteinExistence type="inferred from homology"/>
<feature type="chain" id="PRO_5020822409" evidence="2">
    <location>
        <begin position="23"/>
        <end position="269"/>
    </location>
</feature>
<feature type="domain" description="GH16" evidence="3">
    <location>
        <begin position="34"/>
        <end position="269"/>
    </location>
</feature>
<dbReference type="GO" id="GO:0005975">
    <property type="term" value="P:carbohydrate metabolic process"/>
    <property type="evidence" value="ECO:0007669"/>
    <property type="project" value="InterPro"/>
</dbReference>
<protein>
    <submittedName>
        <fullName evidence="4">Glycoside hydrolase family 16 protein</fullName>
    </submittedName>
</protein>
<keyword evidence="2" id="KW-0732">Signal</keyword>
<dbReference type="PANTHER" id="PTHR10963:SF55">
    <property type="entry name" value="GLYCOSIDE HYDROLASE FAMILY 16 PROTEIN"/>
    <property type="match status" value="1"/>
</dbReference>
<dbReference type="PANTHER" id="PTHR10963">
    <property type="entry name" value="GLYCOSYL HYDROLASE-RELATED"/>
    <property type="match status" value="1"/>
</dbReference>
<evidence type="ECO:0000256" key="1">
    <source>
        <dbReference type="ARBA" id="ARBA00006865"/>
    </source>
</evidence>
<gene>
    <name evidence="4" type="ORF">ESA94_06410</name>
</gene>
<dbReference type="PROSITE" id="PS51762">
    <property type="entry name" value="GH16_2"/>
    <property type="match status" value="1"/>
</dbReference>
<organism evidence="4 5">
    <name type="scientific">Lacibacter luteus</name>
    <dbReference type="NCBI Taxonomy" id="2508719"/>
    <lineage>
        <taxon>Bacteria</taxon>
        <taxon>Pseudomonadati</taxon>
        <taxon>Bacteroidota</taxon>
        <taxon>Chitinophagia</taxon>
        <taxon>Chitinophagales</taxon>
        <taxon>Chitinophagaceae</taxon>
        <taxon>Lacibacter</taxon>
    </lineage>
</organism>
<feature type="signal peptide" evidence="2">
    <location>
        <begin position="1"/>
        <end position="22"/>
    </location>
</feature>
<dbReference type="Pfam" id="PF00722">
    <property type="entry name" value="Glyco_hydro_16"/>
    <property type="match status" value="1"/>
</dbReference>
<dbReference type="InterPro" id="IPR050546">
    <property type="entry name" value="Glycosyl_Hydrlase_16"/>
</dbReference>
<comment type="similarity">
    <text evidence="1">Belongs to the glycosyl hydrolase 16 family.</text>
</comment>
<dbReference type="InterPro" id="IPR013320">
    <property type="entry name" value="ConA-like_dom_sf"/>
</dbReference>
<keyword evidence="5" id="KW-1185">Reference proteome</keyword>
<evidence type="ECO:0000259" key="3">
    <source>
        <dbReference type="PROSITE" id="PS51762"/>
    </source>
</evidence>
<dbReference type="CDD" id="cd08023">
    <property type="entry name" value="GH16_laminarinase_like"/>
    <property type="match status" value="1"/>
</dbReference>
<sequence length="269" mass="30459">MKTSTLQVLLLLLLGVGVTANAQVQKKRKLVWSDEFTTNGLPDSTKWSYDIGRGCPNNCGWGNNELQYYTKERKENARVENGKLIIEAHKEKMEDANYSSARLVSKNKGDWKYGRIEIKAKLPAGKGIWPAIWMLPTKWEYGGWPHSGEIDIMEYVGYLPDSLFATVHTGAFNHVKGTQVGSSILVKDLSTAFHVYAIDWSADKIIFLLDGKEYHRFVNNKSGSEAWPFDKQFHLLLNVAVGGNWGGKFGVDDAIFSQRMEIDYVRVYQ</sequence>
<dbReference type="OrthoDB" id="9809583at2"/>